<evidence type="ECO:0000313" key="3">
    <source>
        <dbReference type="EMBL" id="TGU70627.1"/>
    </source>
</evidence>
<proteinExistence type="predicted"/>
<evidence type="ECO:0000256" key="1">
    <source>
        <dbReference type="SAM" id="MobiDB-lite"/>
    </source>
</evidence>
<dbReference type="Pfam" id="PF13503">
    <property type="entry name" value="DUF4123"/>
    <property type="match status" value="1"/>
</dbReference>
<feature type="compositionally biased region" description="Basic and acidic residues" evidence="1">
    <location>
        <begin position="11"/>
        <end position="28"/>
    </location>
</feature>
<dbReference type="AlphaFoldDB" id="A0A4S1CBC4"/>
<organism evidence="3 4">
    <name type="scientific">Geomonas terrae</name>
    <dbReference type="NCBI Taxonomy" id="2562681"/>
    <lineage>
        <taxon>Bacteria</taxon>
        <taxon>Pseudomonadati</taxon>
        <taxon>Thermodesulfobacteriota</taxon>
        <taxon>Desulfuromonadia</taxon>
        <taxon>Geobacterales</taxon>
        <taxon>Geobacteraceae</taxon>
        <taxon>Geomonas</taxon>
    </lineage>
</organism>
<feature type="domain" description="DUF4123" evidence="2">
    <location>
        <begin position="79"/>
        <end position="194"/>
    </location>
</feature>
<dbReference type="Proteomes" id="UP000306416">
    <property type="component" value="Unassembled WGS sequence"/>
</dbReference>
<protein>
    <submittedName>
        <fullName evidence="3">DUF4123 domain-containing protein</fullName>
    </submittedName>
</protein>
<sequence>MLPEVQGSAETADKASHRARGGDHDRLRRLLPALRQARAAPSRRRSPRDHQQTQAKVISAADIRPLKRLLLCTEGARAFAMLDGAAQPDLLATLAHYQPERYCLLRGALEPGLAAVAPYLVALEHEAPFTDWVMSLWGLSSGVLGVSRCDLHGLNRHFRSLILIEHADRQAYFRYYDPVVLRNYLPTCTEVELRAFFGEVEFFIVEDEEPGVALIFGFDGDVLRQHTVALGEGAPLDTLHGLVERNRLRPQGEAGKLNVRPEQLQQLGMSIYLERMRLYLNEVFPESRRVPRTTLERMIMELTERAAGYKLVLENHIAAFLAAAWILGMNFDESYPAAREVLLDYEMDCGRKAEWLWDFIDATAASLGTGDDGRGL</sequence>
<evidence type="ECO:0000313" key="4">
    <source>
        <dbReference type="Proteomes" id="UP000306416"/>
    </source>
</evidence>
<feature type="compositionally biased region" description="Low complexity" evidence="1">
    <location>
        <begin position="30"/>
        <end position="40"/>
    </location>
</feature>
<dbReference type="InterPro" id="IPR025391">
    <property type="entry name" value="DUF4123"/>
</dbReference>
<accession>A0A4S1CBC4</accession>
<keyword evidence="4" id="KW-1185">Reference proteome</keyword>
<evidence type="ECO:0000259" key="2">
    <source>
        <dbReference type="Pfam" id="PF13503"/>
    </source>
</evidence>
<gene>
    <name evidence="3" type="ORF">E4633_16625</name>
</gene>
<dbReference type="EMBL" id="SRSC01000004">
    <property type="protein sequence ID" value="TGU70627.1"/>
    <property type="molecule type" value="Genomic_DNA"/>
</dbReference>
<feature type="region of interest" description="Disordered" evidence="1">
    <location>
        <begin position="1"/>
        <end position="56"/>
    </location>
</feature>
<comment type="caution">
    <text evidence="3">The sequence shown here is derived from an EMBL/GenBank/DDBJ whole genome shotgun (WGS) entry which is preliminary data.</text>
</comment>
<name>A0A4S1CBC4_9BACT</name>
<reference evidence="3 4" key="1">
    <citation type="submission" date="2019-04" db="EMBL/GenBank/DDBJ databases">
        <title>Geobacter oryzae sp. nov., ferric-reducing bacteria isolated from paddy soil.</title>
        <authorList>
            <person name="Xu Z."/>
            <person name="Masuda Y."/>
            <person name="Itoh H."/>
            <person name="Senoo K."/>
        </authorList>
    </citation>
    <scope>NUCLEOTIDE SEQUENCE [LARGE SCALE GENOMIC DNA]</scope>
    <source>
        <strain evidence="3 4">Red111</strain>
    </source>
</reference>